<accession>A0ACC0CRG4</accession>
<dbReference type="Proteomes" id="UP001497680">
    <property type="component" value="Unassembled WGS sequence"/>
</dbReference>
<reference evidence="1 2" key="1">
    <citation type="journal article" date="2022" name="New Phytol.">
        <title>Ecological generalism drives hyperdiversity of secondary metabolite gene clusters in xylarialean endophytes.</title>
        <authorList>
            <person name="Franco M.E.E."/>
            <person name="Wisecaver J.H."/>
            <person name="Arnold A.E."/>
            <person name="Ju Y.M."/>
            <person name="Slot J.C."/>
            <person name="Ahrendt S."/>
            <person name="Moore L.P."/>
            <person name="Eastman K.E."/>
            <person name="Scott K."/>
            <person name="Konkel Z."/>
            <person name="Mondo S.J."/>
            <person name="Kuo A."/>
            <person name="Hayes R.D."/>
            <person name="Haridas S."/>
            <person name="Andreopoulos B."/>
            <person name="Riley R."/>
            <person name="LaButti K."/>
            <person name="Pangilinan J."/>
            <person name="Lipzen A."/>
            <person name="Amirebrahimi M."/>
            <person name="Yan J."/>
            <person name="Adam C."/>
            <person name="Keymanesh K."/>
            <person name="Ng V."/>
            <person name="Louie K."/>
            <person name="Northen T."/>
            <person name="Drula E."/>
            <person name="Henrissat B."/>
            <person name="Hsieh H.M."/>
            <person name="Youens-Clark K."/>
            <person name="Lutzoni F."/>
            <person name="Miadlikowska J."/>
            <person name="Eastwood D.C."/>
            <person name="Hamelin R.C."/>
            <person name="Grigoriev I.V."/>
            <person name="U'Ren J.M."/>
        </authorList>
    </citation>
    <scope>NUCLEOTIDE SEQUENCE [LARGE SCALE GENOMIC DNA]</scope>
    <source>
        <strain evidence="1 2">ER1909</strain>
    </source>
</reference>
<evidence type="ECO:0000313" key="1">
    <source>
        <dbReference type="EMBL" id="KAI6083057.1"/>
    </source>
</evidence>
<dbReference type="EMBL" id="MU394358">
    <property type="protein sequence ID" value="KAI6083057.1"/>
    <property type="molecule type" value="Genomic_DNA"/>
</dbReference>
<sequence length="479" mass="53001">MVDEKQFCQVGKAAYVRIHGGVRRWHPAIILSLVTTASILALRLCGLGPTLLPITLLPVPAHHQNFELYRHLGHLSPFFVPPNTPESLDSGVPPACTISKAFLVHRHGSRHPHADELDIIQDLSYYINNNSALFSNPHAEIPDGWTFLTEGWNASFGTDDLTAPGRQQLFDHGVELRLQYPELYTETNVLAGDEDRVVESARWFMDGYYRRDSNSTARLDIVGEDEDTVSWITPHQTCAKWNTSYGDDVVSEWRAVYLPPIAKRINRILSKAYPDVNFTAAHVHGMLFTCAYGTSVHGVGSSPWCPVFLPKEVMQNEYESDLRMRGFSGYGLPGEMGSVLGSLLVSNMTAFLQQDTGAKLSFGFGHDKTIALGLTALGLAADKSYPPTGPVNPDRSWRAAKQMPFAANMLFKRLECAEEDRVQLTLNGANFDLGPIGCESDEFGSCAFEDFLSTTKVQAAMNVTHGDERWKSACSLNES</sequence>
<gene>
    <name evidence="1" type="ORF">F4821DRAFT_263268</name>
</gene>
<organism evidence="1 2">
    <name type="scientific">Hypoxylon rubiginosum</name>
    <dbReference type="NCBI Taxonomy" id="110542"/>
    <lineage>
        <taxon>Eukaryota</taxon>
        <taxon>Fungi</taxon>
        <taxon>Dikarya</taxon>
        <taxon>Ascomycota</taxon>
        <taxon>Pezizomycotina</taxon>
        <taxon>Sordariomycetes</taxon>
        <taxon>Xylariomycetidae</taxon>
        <taxon>Xylariales</taxon>
        <taxon>Hypoxylaceae</taxon>
        <taxon>Hypoxylon</taxon>
    </lineage>
</organism>
<keyword evidence="2" id="KW-1185">Reference proteome</keyword>
<evidence type="ECO:0000313" key="2">
    <source>
        <dbReference type="Proteomes" id="UP001497680"/>
    </source>
</evidence>
<name>A0ACC0CRG4_9PEZI</name>
<proteinExistence type="predicted"/>
<protein>
    <submittedName>
        <fullName evidence="1">Phosphoglycerate mutase-like protein</fullName>
    </submittedName>
</protein>
<comment type="caution">
    <text evidence="1">The sequence shown here is derived from an EMBL/GenBank/DDBJ whole genome shotgun (WGS) entry which is preliminary data.</text>
</comment>